<accession>A0A818IV94</accession>
<protein>
    <submittedName>
        <fullName evidence="3">Uncharacterized protein</fullName>
    </submittedName>
</protein>
<evidence type="ECO:0000256" key="2">
    <source>
        <dbReference type="SAM" id="Phobius"/>
    </source>
</evidence>
<reference evidence="3" key="1">
    <citation type="submission" date="2021-02" db="EMBL/GenBank/DDBJ databases">
        <authorList>
            <person name="Nowell W R."/>
        </authorList>
    </citation>
    <scope>NUCLEOTIDE SEQUENCE</scope>
</reference>
<evidence type="ECO:0000256" key="1">
    <source>
        <dbReference type="SAM" id="MobiDB-lite"/>
    </source>
</evidence>
<proteinExistence type="predicted"/>
<evidence type="ECO:0000313" key="4">
    <source>
        <dbReference type="EMBL" id="CAF4648390.1"/>
    </source>
</evidence>
<feature type="transmembrane region" description="Helical" evidence="2">
    <location>
        <begin position="33"/>
        <end position="53"/>
    </location>
</feature>
<sequence>MGNIVTPDQGLLPLPAYGSGVITPYPWWLNTALAIWALLALLCCWLLLLLFLLRYCCRWWRHRNYAADRKSLRERFLNAAYAQDLNNLYIANNQRLAIAPLPPVPPYVVQAGSDANFRDIHERRIVEDEFYVGATPYVTAIVEDAENDVFESGSEFISEEEIQNHTTNPFSRRPVTVIADESSGGVKENIETNVQRNITKNYYINEEQNYFIQNDPPLRETSNHLHDQEIQRLPGPTVTTVNMAAERIAENPNWEKASVNENFNNEDPKKAASEIVINDPSLLNQNVKYEKQPNIYMHRPVIPEVRRIPNRKLGGKMSRRTDEDSTTSEMSGHDSESVYETVRVFTPRRQPLPTLEDEDEYKTAGVDEVEIEIKDLVRIQKSNETSSSNIYESILSPSSSALNNLIVASNSQQDQANDISGAEESEKTVTETVKTQQMQTTVRQIGQNIEESTLFIPSASSMVYQEGKHIQQRQKDDARIIIPVSTTTVAYEKKRTLEHF</sequence>
<feature type="region of interest" description="Disordered" evidence="1">
    <location>
        <begin position="314"/>
        <end position="337"/>
    </location>
</feature>
<gene>
    <name evidence="3" type="ORF">KIK155_LOCUS17193</name>
    <name evidence="4" type="ORF">TOA249_LOCUS13806</name>
</gene>
<dbReference type="EMBL" id="CAJNYV010003033">
    <property type="protein sequence ID" value="CAF3526058.1"/>
    <property type="molecule type" value="Genomic_DNA"/>
</dbReference>
<dbReference type="EMBL" id="CAJOBS010000830">
    <property type="protein sequence ID" value="CAF4648390.1"/>
    <property type="molecule type" value="Genomic_DNA"/>
</dbReference>
<evidence type="ECO:0000313" key="3">
    <source>
        <dbReference type="EMBL" id="CAF3526058.1"/>
    </source>
</evidence>
<comment type="caution">
    <text evidence="3">The sequence shown here is derived from an EMBL/GenBank/DDBJ whole genome shotgun (WGS) entry which is preliminary data.</text>
</comment>
<dbReference type="AlphaFoldDB" id="A0A818IV94"/>
<keyword evidence="2" id="KW-1133">Transmembrane helix</keyword>
<keyword evidence="2" id="KW-0812">Transmembrane</keyword>
<keyword evidence="2" id="KW-0472">Membrane</keyword>
<organism evidence="3 5">
    <name type="scientific">Rotaria socialis</name>
    <dbReference type="NCBI Taxonomy" id="392032"/>
    <lineage>
        <taxon>Eukaryota</taxon>
        <taxon>Metazoa</taxon>
        <taxon>Spiralia</taxon>
        <taxon>Gnathifera</taxon>
        <taxon>Rotifera</taxon>
        <taxon>Eurotatoria</taxon>
        <taxon>Bdelloidea</taxon>
        <taxon>Philodinida</taxon>
        <taxon>Philodinidae</taxon>
        <taxon>Rotaria</taxon>
    </lineage>
</organism>
<dbReference type="Proteomes" id="UP000663838">
    <property type="component" value="Unassembled WGS sequence"/>
</dbReference>
<evidence type="ECO:0000313" key="5">
    <source>
        <dbReference type="Proteomes" id="UP000663865"/>
    </source>
</evidence>
<dbReference type="Proteomes" id="UP000663865">
    <property type="component" value="Unassembled WGS sequence"/>
</dbReference>
<name>A0A818IV94_9BILA</name>